<dbReference type="Pfam" id="PF10502">
    <property type="entry name" value="Peptidase_S26"/>
    <property type="match status" value="1"/>
</dbReference>
<protein>
    <recommendedName>
        <fullName evidence="4 8">Signal peptidase I</fullName>
        <ecNumber evidence="4 8">3.4.21.89</ecNumber>
    </recommendedName>
</protein>
<dbReference type="Gene3D" id="2.10.109.10">
    <property type="entry name" value="Umud Fragment, subunit A"/>
    <property type="match status" value="1"/>
</dbReference>
<evidence type="ECO:0000256" key="6">
    <source>
        <dbReference type="ARBA" id="ARBA00022801"/>
    </source>
</evidence>
<dbReference type="RefSeq" id="WP_024378082.1">
    <property type="nucleotide sequence ID" value="NZ_CEDY01000052.1"/>
</dbReference>
<dbReference type="PANTHER" id="PTHR43390">
    <property type="entry name" value="SIGNAL PEPTIDASE I"/>
    <property type="match status" value="1"/>
</dbReference>
<organism evidence="11 12">
    <name type="scientific">Streptococcus suis</name>
    <dbReference type="NCBI Taxonomy" id="1307"/>
    <lineage>
        <taxon>Bacteria</taxon>
        <taxon>Bacillati</taxon>
        <taxon>Bacillota</taxon>
        <taxon>Bacilli</taxon>
        <taxon>Lactobacillales</taxon>
        <taxon>Streptococcaceae</taxon>
        <taxon>Streptococcus</taxon>
    </lineage>
</organism>
<feature type="active site" evidence="7">
    <location>
        <position position="87"/>
    </location>
</feature>
<evidence type="ECO:0000256" key="2">
    <source>
        <dbReference type="ARBA" id="ARBA00004401"/>
    </source>
</evidence>
<dbReference type="EMBL" id="FIHA01000043">
    <property type="protein sequence ID" value="CYV06192.1"/>
    <property type="molecule type" value="Genomic_DNA"/>
</dbReference>
<proteinExistence type="inferred from homology"/>
<keyword evidence="8" id="KW-0472">Membrane</keyword>
<keyword evidence="8" id="KW-0812">Transmembrane</keyword>
<keyword evidence="8" id="KW-1133">Transmembrane helix</keyword>
<dbReference type="GO" id="GO:0009003">
    <property type="term" value="F:signal peptidase activity"/>
    <property type="evidence" value="ECO:0007669"/>
    <property type="project" value="UniProtKB-EC"/>
</dbReference>
<dbReference type="PANTHER" id="PTHR43390:SF1">
    <property type="entry name" value="CHLOROPLAST PROCESSING PEPTIDASE"/>
    <property type="match status" value="1"/>
</dbReference>
<keyword evidence="6 8" id="KW-0378">Hydrolase</keyword>
<dbReference type="CDD" id="cd06530">
    <property type="entry name" value="S26_SPase_I"/>
    <property type="match status" value="1"/>
</dbReference>
<evidence type="ECO:0000256" key="8">
    <source>
        <dbReference type="RuleBase" id="RU003993"/>
    </source>
</evidence>
<dbReference type="AlphaFoldDB" id="A0A0Z8GWJ0"/>
<dbReference type="InterPro" id="IPR019756">
    <property type="entry name" value="Pept_S26A_signal_pept_1_Ser-AS"/>
</dbReference>
<name>A0A0Z8GWJ0_STRSU</name>
<feature type="transmembrane region" description="Helical" evidence="8">
    <location>
        <begin position="12"/>
        <end position="37"/>
    </location>
</feature>
<evidence type="ECO:0000256" key="4">
    <source>
        <dbReference type="ARBA" id="ARBA00013208"/>
    </source>
</evidence>
<evidence type="ECO:0000313" key="12">
    <source>
        <dbReference type="Proteomes" id="UP000072794"/>
    </source>
</evidence>
<comment type="similarity">
    <text evidence="3 9">Belongs to the peptidase S26 family.</text>
</comment>
<evidence type="ECO:0000313" key="11">
    <source>
        <dbReference type="EMBL" id="CYV06192.1"/>
    </source>
</evidence>
<feature type="active site" evidence="7">
    <location>
        <position position="46"/>
    </location>
</feature>
<gene>
    <name evidence="11" type="primary">spsB_2</name>
    <name evidence="11" type="ORF">ERS132414_01866</name>
</gene>
<dbReference type="PRINTS" id="PR00727">
    <property type="entry name" value="LEADERPTASE"/>
</dbReference>
<dbReference type="NCBIfam" id="TIGR02227">
    <property type="entry name" value="sigpep_I_bact"/>
    <property type="match status" value="1"/>
</dbReference>
<evidence type="ECO:0000256" key="3">
    <source>
        <dbReference type="ARBA" id="ARBA00009370"/>
    </source>
</evidence>
<keyword evidence="5 8" id="KW-0645">Protease</keyword>
<dbReference type="GO" id="GO:0005886">
    <property type="term" value="C:plasma membrane"/>
    <property type="evidence" value="ECO:0007669"/>
    <property type="project" value="UniProtKB-SubCell"/>
</dbReference>
<dbReference type="GO" id="GO:0006465">
    <property type="term" value="P:signal peptide processing"/>
    <property type="evidence" value="ECO:0007669"/>
    <property type="project" value="InterPro"/>
</dbReference>
<reference evidence="11 12" key="1">
    <citation type="submission" date="2016-02" db="EMBL/GenBank/DDBJ databases">
        <authorList>
            <consortium name="Pathogen Informatics"/>
        </authorList>
    </citation>
    <scope>NUCLEOTIDE SEQUENCE [LARGE SCALE GENOMIC DNA]</scope>
    <source>
        <strain evidence="11 12">LSS52</strain>
    </source>
</reference>
<dbReference type="SUPFAM" id="SSF51306">
    <property type="entry name" value="LexA/Signal peptidase"/>
    <property type="match status" value="1"/>
</dbReference>
<dbReference type="InterPro" id="IPR000223">
    <property type="entry name" value="Pept_S26A_signal_pept_1"/>
</dbReference>
<dbReference type="PROSITE" id="PS00760">
    <property type="entry name" value="SPASE_I_2"/>
    <property type="match status" value="1"/>
</dbReference>
<sequence length="209" mass="23765">MGAIQKTKRSPLVAFLAEWGIFLLFMAAFFASRYFIWNPVSVDGHSMDPTLQHQEKLIMLKTTSIDRFDIVVASEVDSSGKEKLIVKRVIGMPGDEIRIENDVLYINGQEVDEPYLDDYLAAFHKDKLQEEYAYNKQFQALAQSAQAFTLDANSYPSLSYIVPEGHYFLLGDNRLVSLDSRTVGPFTRANIKGEVVFRMWPLNRIGTVD</sequence>
<comment type="subcellular location">
    <subcellularLocation>
        <location evidence="2">Cell membrane</location>
        <topology evidence="2">Single-pass type II membrane protein</topology>
    </subcellularLocation>
    <subcellularLocation>
        <location evidence="9">Membrane</location>
        <topology evidence="9">Single-pass type II membrane protein</topology>
    </subcellularLocation>
</comment>
<dbReference type="InterPro" id="IPR019757">
    <property type="entry name" value="Pept_S26A_signal_pept_1_Lys-AS"/>
</dbReference>
<accession>A0A0Z8GWJ0</accession>
<dbReference type="InterPro" id="IPR019533">
    <property type="entry name" value="Peptidase_S26"/>
</dbReference>
<evidence type="ECO:0000256" key="9">
    <source>
        <dbReference type="RuleBase" id="RU362042"/>
    </source>
</evidence>
<dbReference type="InterPro" id="IPR036286">
    <property type="entry name" value="LexA/Signal_pep-like_sf"/>
</dbReference>
<evidence type="ECO:0000256" key="5">
    <source>
        <dbReference type="ARBA" id="ARBA00022670"/>
    </source>
</evidence>
<evidence type="ECO:0000256" key="7">
    <source>
        <dbReference type="PIRSR" id="PIRSR600223-1"/>
    </source>
</evidence>
<dbReference type="PROSITE" id="PS00501">
    <property type="entry name" value="SPASE_I_1"/>
    <property type="match status" value="1"/>
</dbReference>
<dbReference type="GO" id="GO:0004252">
    <property type="term" value="F:serine-type endopeptidase activity"/>
    <property type="evidence" value="ECO:0007669"/>
    <property type="project" value="InterPro"/>
</dbReference>
<dbReference type="Proteomes" id="UP000072794">
    <property type="component" value="Unassembled WGS sequence"/>
</dbReference>
<evidence type="ECO:0000256" key="1">
    <source>
        <dbReference type="ARBA" id="ARBA00000677"/>
    </source>
</evidence>
<evidence type="ECO:0000259" key="10">
    <source>
        <dbReference type="Pfam" id="PF10502"/>
    </source>
</evidence>
<dbReference type="EC" id="3.4.21.89" evidence="4 8"/>
<comment type="catalytic activity">
    <reaction evidence="1 8">
        <text>Cleavage of hydrophobic, N-terminal signal or leader sequences from secreted and periplasmic proteins.</text>
        <dbReference type="EC" id="3.4.21.89"/>
    </reaction>
</comment>
<feature type="domain" description="Peptidase S26" evidence="10">
    <location>
        <begin position="18"/>
        <end position="200"/>
    </location>
</feature>